<dbReference type="SUPFAM" id="SSF54593">
    <property type="entry name" value="Glyoxalase/Bleomycin resistance protein/Dihydroxybiphenyl dioxygenase"/>
    <property type="match status" value="1"/>
</dbReference>
<dbReference type="PANTHER" id="PTHR21366">
    <property type="entry name" value="GLYOXALASE FAMILY PROTEIN"/>
    <property type="match status" value="1"/>
</dbReference>
<dbReference type="EMBL" id="CP004345">
    <property type="protein sequence ID" value="AGG31239.1"/>
    <property type="molecule type" value="Genomic_DNA"/>
</dbReference>
<protein>
    <submittedName>
        <fullName evidence="2">Biphenyl-2,3-diol 1,2-dioxygenase III-related protein</fullName>
    </submittedName>
</protein>
<evidence type="ECO:0000313" key="3">
    <source>
        <dbReference type="Proteomes" id="UP000011834"/>
    </source>
</evidence>
<dbReference type="InterPro" id="IPR050383">
    <property type="entry name" value="GlyoxalaseI/FosfomycinResist"/>
</dbReference>
<dbReference type="HOGENOM" id="CLU_046006_4_3_6"/>
<sequence length="132" mass="14547">MITISHLDHLVLTVADIEKTCDFYHRVLGFSVITFRGDRRALVFGRQKINLHQAGNEFLPNADKPVPGSADLCFLTGTPVEQTLAHLAKEKIVVEEGPVERTGATGPIISVYFRDPDLNLIEIGLPVTSRPV</sequence>
<dbReference type="InterPro" id="IPR037523">
    <property type="entry name" value="VOC_core"/>
</dbReference>
<dbReference type="KEGG" id="mmk:MU9_2193"/>
<keyword evidence="2" id="KW-0223">Dioxygenase</keyword>
<dbReference type="PANTHER" id="PTHR21366:SF14">
    <property type="entry name" value="GLYOXALASE DOMAIN-CONTAINING PROTEIN 5"/>
    <property type="match status" value="1"/>
</dbReference>
<dbReference type="eggNOG" id="COG0346">
    <property type="taxonomic scope" value="Bacteria"/>
</dbReference>
<reference evidence="2 3" key="1">
    <citation type="journal article" date="2012" name="BMC Genomics">
        <title>Whole-genome sequencing and identification of Morganella morganii KT pathogenicity-related genes.</title>
        <authorList>
            <person name="Chen Y.T."/>
            <person name="Peng H.L."/>
            <person name="Shia W.C."/>
            <person name="Hsu F.R."/>
            <person name="Ken C.F."/>
            <person name="Tsao Y.M."/>
            <person name="Chen C.H."/>
            <person name="Liu C.E."/>
            <person name="Hsieh M.F."/>
            <person name="Chen H.C."/>
            <person name="Tang C.Y."/>
            <person name="Ku T.H."/>
        </authorList>
    </citation>
    <scope>NUCLEOTIDE SEQUENCE [LARGE SCALE GENOMIC DNA]</scope>
    <source>
        <strain evidence="2 3">KT</strain>
    </source>
</reference>
<name>M1S9X6_MORMO</name>
<dbReference type="InterPro" id="IPR004360">
    <property type="entry name" value="Glyas_Fos-R_dOase_dom"/>
</dbReference>
<dbReference type="AlphaFoldDB" id="M1S9X6"/>
<gene>
    <name evidence="2" type="ORF">MU9_2193</name>
</gene>
<dbReference type="GO" id="GO:0051213">
    <property type="term" value="F:dioxygenase activity"/>
    <property type="evidence" value="ECO:0007669"/>
    <property type="project" value="UniProtKB-KW"/>
</dbReference>
<dbReference type="GeneID" id="93360487"/>
<evidence type="ECO:0000313" key="2">
    <source>
        <dbReference type="EMBL" id="AGG31239.1"/>
    </source>
</evidence>
<dbReference type="CDD" id="cd07253">
    <property type="entry name" value="GLOD5"/>
    <property type="match status" value="1"/>
</dbReference>
<keyword evidence="2" id="KW-0560">Oxidoreductase</keyword>
<dbReference type="Pfam" id="PF00903">
    <property type="entry name" value="Glyoxalase"/>
    <property type="match status" value="1"/>
</dbReference>
<evidence type="ECO:0000259" key="1">
    <source>
        <dbReference type="PROSITE" id="PS51819"/>
    </source>
</evidence>
<dbReference type="PROSITE" id="PS51819">
    <property type="entry name" value="VOC"/>
    <property type="match status" value="1"/>
</dbReference>
<accession>M1S9X6</accession>
<dbReference type="RefSeq" id="WP_015422712.1">
    <property type="nucleotide sequence ID" value="NC_020418.1"/>
</dbReference>
<dbReference type="Gene3D" id="3.10.180.10">
    <property type="entry name" value="2,3-Dihydroxybiphenyl 1,2-Dioxygenase, domain 1"/>
    <property type="match status" value="1"/>
</dbReference>
<organism evidence="2 3">
    <name type="scientific">Morganella morganii subsp. morganii KT</name>
    <dbReference type="NCBI Taxonomy" id="1124991"/>
    <lineage>
        <taxon>Bacteria</taxon>
        <taxon>Pseudomonadati</taxon>
        <taxon>Pseudomonadota</taxon>
        <taxon>Gammaproteobacteria</taxon>
        <taxon>Enterobacterales</taxon>
        <taxon>Morganellaceae</taxon>
        <taxon>Morganella</taxon>
    </lineage>
</organism>
<proteinExistence type="predicted"/>
<feature type="domain" description="VOC" evidence="1">
    <location>
        <begin position="6"/>
        <end position="126"/>
    </location>
</feature>
<dbReference type="Proteomes" id="UP000011834">
    <property type="component" value="Chromosome"/>
</dbReference>
<dbReference type="InterPro" id="IPR029068">
    <property type="entry name" value="Glyas_Bleomycin-R_OHBP_Dase"/>
</dbReference>
<keyword evidence="3" id="KW-1185">Reference proteome</keyword>